<accession>A0ABN2V3H0</accession>
<evidence type="ECO:0000259" key="1">
    <source>
        <dbReference type="Pfam" id="PF01636"/>
    </source>
</evidence>
<evidence type="ECO:0000313" key="2">
    <source>
        <dbReference type="EMBL" id="GAA2050498.1"/>
    </source>
</evidence>
<protein>
    <recommendedName>
        <fullName evidence="1">Aminoglycoside phosphotransferase domain-containing protein</fullName>
    </recommendedName>
</protein>
<evidence type="ECO:0000313" key="3">
    <source>
        <dbReference type="Proteomes" id="UP001500751"/>
    </source>
</evidence>
<feature type="domain" description="Aminoglycoside phosphotransferase" evidence="1">
    <location>
        <begin position="71"/>
        <end position="277"/>
    </location>
</feature>
<name>A0ABN2V3H0_9ACTN</name>
<comment type="caution">
    <text evidence="2">The sequence shown here is derived from an EMBL/GenBank/DDBJ whole genome shotgun (WGS) entry which is preliminary data.</text>
</comment>
<gene>
    <name evidence="2" type="ORF">GCM10009839_66230</name>
</gene>
<reference evidence="3" key="1">
    <citation type="journal article" date="2019" name="Int. J. Syst. Evol. Microbiol.">
        <title>The Global Catalogue of Microorganisms (GCM) 10K type strain sequencing project: providing services to taxonomists for standard genome sequencing and annotation.</title>
        <authorList>
            <consortium name="The Broad Institute Genomics Platform"/>
            <consortium name="The Broad Institute Genome Sequencing Center for Infectious Disease"/>
            <person name="Wu L."/>
            <person name="Ma J."/>
        </authorList>
    </citation>
    <scope>NUCLEOTIDE SEQUENCE [LARGE SCALE GENOMIC DNA]</scope>
    <source>
        <strain evidence="3">JCM 16014</strain>
    </source>
</reference>
<dbReference type="SUPFAM" id="SSF56112">
    <property type="entry name" value="Protein kinase-like (PK-like)"/>
    <property type="match status" value="1"/>
</dbReference>
<proteinExistence type="predicted"/>
<dbReference type="InterPro" id="IPR051678">
    <property type="entry name" value="AGP_Transferase"/>
</dbReference>
<keyword evidence="3" id="KW-1185">Reference proteome</keyword>
<organism evidence="2 3">
    <name type="scientific">Catenulispora yoronensis</name>
    <dbReference type="NCBI Taxonomy" id="450799"/>
    <lineage>
        <taxon>Bacteria</taxon>
        <taxon>Bacillati</taxon>
        <taxon>Actinomycetota</taxon>
        <taxon>Actinomycetes</taxon>
        <taxon>Catenulisporales</taxon>
        <taxon>Catenulisporaceae</taxon>
        <taxon>Catenulispora</taxon>
    </lineage>
</organism>
<dbReference type="EMBL" id="BAAAQN010000049">
    <property type="protein sequence ID" value="GAA2050498.1"/>
    <property type="molecule type" value="Genomic_DNA"/>
</dbReference>
<dbReference type="PANTHER" id="PTHR21310">
    <property type="entry name" value="AMINOGLYCOSIDE PHOSPHOTRANSFERASE-RELATED-RELATED"/>
    <property type="match status" value="1"/>
</dbReference>
<dbReference type="InterPro" id="IPR002575">
    <property type="entry name" value="Aminoglycoside_PTrfase"/>
</dbReference>
<dbReference type="Pfam" id="PF01636">
    <property type="entry name" value="APH"/>
    <property type="match status" value="1"/>
</dbReference>
<dbReference type="Gene3D" id="3.90.1200.10">
    <property type="match status" value="1"/>
</dbReference>
<dbReference type="Proteomes" id="UP001500751">
    <property type="component" value="Unassembled WGS sequence"/>
</dbReference>
<dbReference type="InterPro" id="IPR011009">
    <property type="entry name" value="Kinase-like_dom_sf"/>
</dbReference>
<sequence>MTKHDAAAEQYTATEHVAAVEHGAAAIVRPSTLAWVRRQLAADEQIIGIEALHGGITAEIRKLAISTPDGGTRALVLRSYVDPYYLALAEESLTGEANTLTELGATDVPTPKLVAVDATAEHCEYPSLLMTHLPGRTALADDGLEARVPALARQLVAIHALRPAERPRQYVTLSTPDTAVVPQGADEASWAAAIEAIRRPAPSSEGCFLHRDFQPGNVLFAALPSGAASAQITGVVDWAATCWGPADLDVAHCSTNLALIHGPEWSQRFATAYEEAGGTLTAAEDERLYWFTRHALAFSEEVDVISGAWRKAGRADLTTRAVELRLDAYVRLLMRDGVMARG</sequence>